<dbReference type="Proteomes" id="UP001303046">
    <property type="component" value="Unassembled WGS sequence"/>
</dbReference>
<evidence type="ECO:0000313" key="3">
    <source>
        <dbReference type="Proteomes" id="UP001303046"/>
    </source>
</evidence>
<sequence>MSDHEDIPPHVRSEGKRRKSRRSRRQQGVHGQTPETGTNVETTSPPSGVHLAAMATLLPILATWGAMYEASNQPSTSFAHTAIRSPKHKRKRKASSRVPSPYLSPTKSRSPSQHPYTATPPPPYSATAIEEILNTADMEDQMNDPSVPSTSRRSVTSGNCCSI</sequence>
<feature type="region of interest" description="Disordered" evidence="1">
    <location>
        <begin position="73"/>
        <end position="163"/>
    </location>
</feature>
<keyword evidence="3" id="KW-1185">Reference proteome</keyword>
<organism evidence="2 3">
    <name type="scientific">Necator americanus</name>
    <name type="common">Human hookworm</name>
    <dbReference type="NCBI Taxonomy" id="51031"/>
    <lineage>
        <taxon>Eukaryota</taxon>
        <taxon>Metazoa</taxon>
        <taxon>Ecdysozoa</taxon>
        <taxon>Nematoda</taxon>
        <taxon>Chromadorea</taxon>
        <taxon>Rhabditida</taxon>
        <taxon>Rhabditina</taxon>
        <taxon>Rhabditomorpha</taxon>
        <taxon>Strongyloidea</taxon>
        <taxon>Ancylostomatidae</taxon>
        <taxon>Bunostominae</taxon>
        <taxon>Necator</taxon>
    </lineage>
</organism>
<protein>
    <submittedName>
        <fullName evidence="2">Uncharacterized protein</fullName>
    </submittedName>
</protein>
<comment type="caution">
    <text evidence="2">The sequence shown here is derived from an EMBL/GenBank/DDBJ whole genome shotgun (WGS) entry which is preliminary data.</text>
</comment>
<feature type="compositionally biased region" description="Polar residues" evidence="1">
    <location>
        <begin position="29"/>
        <end position="46"/>
    </location>
</feature>
<dbReference type="EMBL" id="JAVFWL010000006">
    <property type="protein sequence ID" value="KAK6760057.1"/>
    <property type="molecule type" value="Genomic_DNA"/>
</dbReference>
<proteinExistence type="predicted"/>
<evidence type="ECO:0000256" key="1">
    <source>
        <dbReference type="SAM" id="MobiDB-lite"/>
    </source>
</evidence>
<gene>
    <name evidence="2" type="primary">Necator_chrX.g21701</name>
    <name evidence="2" type="ORF">RB195_021540</name>
</gene>
<feature type="region of interest" description="Disordered" evidence="1">
    <location>
        <begin position="1"/>
        <end position="47"/>
    </location>
</feature>
<name>A0ABR1EBJ7_NECAM</name>
<feature type="compositionally biased region" description="Basic residues" evidence="1">
    <location>
        <begin position="15"/>
        <end position="27"/>
    </location>
</feature>
<feature type="compositionally biased region" description="Basic and acidic residues" evidence="1">
    <location>
        <begin position="1"/>
        <end position="14"/>
    </location>
</feature>
<accession>A0ABR1EBJ7</accession>
<evidence type="ECO:0000313" key="2">
    <source>
        <dbReference type="EMBL" id="KAK6760057.1"/>
    </source>
</evidence>
<reference evidence="2 3" key="1">
    <citation type="submission" date="2023-08" db="EMBL/GenBank/DDBJ databases">
        <title>A Necator americanus chromosomal reference genome.</title>
        <authorList>
            <person name="Ilik V."/>
            <person name="Petrzelkova K.J."/>
            <person name="Pardy F."/>
            <person name="Fuh T."/>
            <person name="Niatou-Singa F.S."/>
            <person name="Gouil Q."/>
            <person name="Baker L."/>
            <person name="Ritchie M.E."/>
            <person name="Jex A.R."/>
            <person name="Gazzola D."/>
            <person name="Li H."/>
            <person name="Toshio Fujiwara R."/>
            <person name="Zhan B."/>
            <person name="Aroian R.V."/>
            <person name="Pafco B."/>
            <person name="Schwarz E.M."/>
        </authorList>
    </citation>
    <scope>NUCLEOTIDE SEQUENCE [LARGE SCALE GENOMIC DNA]</scope>
    <source>
        <strain evidence="2 3">Aroian</strain>
        <tissue evidence="2">Whole animal</tissue>
    </source>
</reference>
<feature type="compositionally biased region" description="Low complexity" evidence="1">
    <location>
        <begin position="145"/>
        <end position="157"/>
    </location>
</feature>
<feature type="compositionally biased region" description="Polar residues" evidence="1">
    <location>
        <begin position="103"/>
        <end position="114"/>
    </location>
</feature>
<feature type="compositionally biased region" description="Basic residues" evidence="1">
    <location>
        <begin position="85"/>
        <end position="95"/>
    </location>
</feature>